<sequence length="106" mass="12111">MKQERPPPPGLGDDPTRPWSRSQKYEYINWRFISGAPLYGCRRSEVIPITRVPPCSTKHPPLSHLYTVTICSIFSLLSCLFCSFLHYFTIASLNTAHRISTQGRLT</sequence>
<evidence type="ECO:0000256" key="1">
    <source>
        <dbReference type="SAM" id="Phobius"/>
    </source>
</evidence>
<keyword evidence="1" id="KW-0472">Membrane</keyword>
<keyword evidence="1" id="KW-0812">Transmembrane</keyword>
<proteinExistence type="predicted"/>
<dbReference type="AlphaFoldDB" id="A0A5B7I2R4"/>
<name>A0A5B7I2R4_PORTR</name>
<reference evidence="2 3" key="1">
    <citation type="submission" date="2019-05" db="EMBL/GenBank/DDBJ databases">
        <title>Another draft genome of Portunus trituberculatus and its Hox gene families provides insights of decapod evolution.</title>
        <authorList>
            <person name="Jeong J.-H."/>
            <person name="Song I."/>
            <person name="Kim S."/>
            <person name="Choi T."/>
            <person name="Kim D."/>
            <person name="Ryu S."/>
            <person name="Kim W."/>
        </authorList>
    </citation>
    <scope>NUCLEOTIDE SEQUENCE [LARGE SCALE GENOMIC DNA]</scope>
    <source>
        <tissue evidence="2">Muscle</tissue>
    </source>
</reference>
<gene>
    <name evidence="2" type="ORF">E2C01_070673</name>
</gene>
<evidence type="ECO:0000313" key="3">
    <source>
        <dbReference type="Proteomes" id="UP000324222"/>
    </source>
</evidence>
<dbReference type="EMBL" id="VSRR010042961">
    <property type="protein sequence ID" value="MPC76266.1"/>
    <property type="molecule type" value="Genomic_DNA"/>
</dbReference>
<evidence type="ECO:0000313" key="2">
    <source>
        <dbReference type="EMBL" id="MPC76266.1"/>
    </source>
</evidence>
<accession>A0A5B7I2R4</accession>
<organism evidence="2 3">
    <name type="scientific">Portunus trituberculatus</name>
    <name type="common">Swimming crab</name>
    <name type="synonym">Neptunus trituberculatus</name>
    <dbReference type="NCBI Taxonomy" id="210409"/>
    <lineage>
        <taxon>Eukaryota</taxon>
        <taxon>Metazoa</taxon>
        <taxon>Ecdysozoa</taxon>
        <taxon>Arthropoda</taxon>
        <taxon>Crustacea</taxon>
        <taxon>Multicrustacea</taxon>
        <taxon>Malacostraca</taxon>
        <taxon>Eumalacostraca</taxon>
        <taxon>Eucarida</taxon>
        <taxon>Decapoda</taxon>
        <taxon>Pleocyemata</taxon>
        <taxon>Brachyura</taxon>
        <taxon>Eubrachyura</taxon>
        <taxon>Portunoidea</taxon>
        <taxon>Portunidae</taxon>
        <taxon>Portuninae</taxon>
        <taxon>Portunus</taxon>
    </lineage>
</organism>
<comment type="caution">
    <text evidence="2">The sequence shown here is derived from an EMBL/GenBank/DDBJ whole genome shotgun (WGS) entry which is preliminary data.</text>
</comment>
<protein>
    <submittedName>
        <fullName evidence="2">Uncharacterized protein</fullName>
    </submittedName>
</protein>
<feature type="transmembrane region" description="Helical" evidence="1">
    <location>
        <begin position="66"/>
        <end position="88"/>
    </location>
</feature>
<dbReference type="Proteomes" id="UP000324222">
    <property type="component" value="Unassembled WGS sequence"/>
</dbReference>
<keyword evidence="1" id="KW-1133">Transmembrane helix</keyword>
<keyword evidence="3" id="KW-1185">Reference proteome</keyword>